<organism evidence="1 2">
    <name type="scientific">Tumebacillus algifaecis</name>
    <dbReference type="NCBI Taxonomy" id="1214604"/>
    <lineage>
        <taxon>Bacteria</taxon>
        <taxon>Bacillati</taxon>
        <taxon>Bacillota</taxon>
        <taxon>Bacilli</taxon>
        <taxon>Bacillales</taxon>
        <taxon>Alicyclobacillaceae</taxon>
        <taxon>Tumebacillus</taxon>
    </lineage>
</organism>
<evidence type="ECO:0000313" key="2">
    <source>
        <dbReference type="Proteomes" id="UP000214688"/>
    </source>
</evidence>
<accession>A0A223CZ14</accession>
<dbReference type="InterPro" id="IPR024078">
    <property type="entry name" value="LmbE-like_dom_sf"/>
</dbReference>
<dbReference type="Pfam" id="PF02585">
    <property type="entry name" value="PIG-L"/>
    <property type="match status" value="1"/>
</dbReference>
<dbReference type="AlphaFoldDB" id="A0A223CZ14"/>
<sequence length="555" mass="62767">MQFEILTARCAKVMIVIDILIPGHDRRIDITAPIVERSISPRCFGCIIIDRAAIGRLGASQDCLILLHAGSPPCLVSPKGSSLLRIRSQSGSNTDNTRFGAMKGGFPMRNMPIMRCLAPLLVLTGSLYLLDLPGLAAPPQTPLPAHPQKRLLVIAPHPDDESLAGVALIQKTLREGGIVQIAVMTNGDGFRRAAAKRFRVSHPQASDLYRLGLVRQAEELDAIKRIGLQEQQVLFLGYPDAGLRHLWSTHWSRQTPYAGLNGYRQVPYPRSYSKGSPYSGQAVTDDLRRILTEFHPTDLLYPDPHDVHGDHWATSAFTQYALAGLPIQPNEWTYLIHYPQFPKPRRYRPYRSLRPPDRLQDVGIRWHHLPLQNEEIEQKRSAIFAHRSQVDVMKNLLSSFIRKNDLIGDSTIPELLDVGKQVELVDPMGDQSGEDAVDIRKVTFARTAEQLRIRIDLTRAITAQHRFTVRLRLPDAEAEDPSQIEVKFEHQKLSLSNYPELKGQIDQSITWHSHHNQLLLQIPIYPFQKNHSLLTETEVNLGKSVDRTAWQRLYL</sequence>
<keyword evidence="2" id="KW-1185">Reference proteome</keyword>
<dbReference type="PANTHER" id="PTHR12993">
    <property type="entry name" value="N-ACETYLGLUCOSAMINYL-PHOSPHATIDYLINOSITOL DE-N-ACETYLASE-RELATED"/>
    <property type="match status" value="1"/>
</dbReference>
<dbReference type="KEGG" id="tab:CIG75_05740"/>
<evidence type="ECO:0008006" key="3">
    <source>
        <dbReference type="Google" id="ProtNLM"/>
    </source>
</evidence>
<dbReference type="PANTHER" id="PTHR12993:SF29">
    <property type="entry name" value="BLR3841 PROTEIN"/>
    <property type="match status" value="1"/>
</dbReference>
<name>A0A223CZ14_9BACL</name>
<reference evidence="1 2" key="1">
    <citation type="journal article" date="2015" name="Int. J. Syst. Evol. Microbiol.">
        <title>Tumebacillus algifaecis sp. nov., isolated from decomposing algal scum.</title>
        <authorList>
            <person name="Wu Y.F."/>
            <person name="Zhang B."/>
            <person name="Xing P."/>
            <person name="Wu Q.L."/>
            <person name="Liu S.J."/>
        </authorList>
    </citation>
    <scope>NUCLEOTIDE SEQUENCE [LARGE SCALE GENOMIC DNA]</scope>
    <source>
        <strain evidence="1 2">THMBR28</strain>
    </source>
</reference>
<protein>
    <recommendedName>
        <fullName evidence="3">PIG-L family deacetylase</fullName>
    </recommendedName>
</protein>
<dbReference type="Proteomes" id="UP000214688">
    <property type="component" value="Chromosome"/>
</dbReference>
<dbReference type="InterPro" id="IPR003737">
    <property type="entry name" value="GlcNAc_PI_deacetylase-related"/>
</dbReference>
<gene>
    <name evidence="1" type="ORF">CIG75_05740</name>
</gene>
<dbReference type="EMBL" id="CP022657">
    <property type="protein sequence ID" value="ASS74548.1"/>
    <property type="molecule type" value="Genomic_DNA"/>
</dbReference>
<dbReference type="Gene3D" id="3.40.50.10320">
    <property type="entry name" value="LmbE-like"/>
    <property type="match status" value="1"/>
</dbReference>
<evidence type="ECO:0000313" key="1">
    <source>
        <dbReference type="EMBL" id="ASS74548.1"/>
    </source>
</evidence>
<dbReference type="SUPFAM" id="SSF102588">
    <property type="entry name" value="LmbE-like"/>
    <property type="match status" value="1"/>
</dbReference>
<proteinExistence type="predicted"/>
<dbReference type="GO" id="GO:0016811">
    <property type="term" value="F:hydrolase activity, acting on carbon-nitrogen (but not peptide) bonds, in linear amides"/>
    <property type="evidence" value="ECO:0007669"/>
    <property type="project" value="TreeGrafter"/>
</dbReference>